<proteinExistence type="predicted"/>
<protein>
    <recommendedName>
        <fullName evidence="4">Secreted protein</fullName>
    </recommendedName>
</protein>
<comment type="caution">
    <text evidence="2">The sequence shown here is derived from an EMBL/GenBank/DDBJ whole genome shotgun (WGS) entry which is preliminary data.</text>
</comment>
<keyword evidence="1" id="KW-0472">Membrane</keyword>
<gene>
    <name evidence="2" type="ORF">IWZ03DRAFT_378121</name>
</gene>
<keyword evidence="1" id="KW-1133">Transmembrane helix</keyword>
<accession>A0ABR1KK41</accession>
<evidence type="ECO:0008006" key="4">
    <source>
        <dbReference type="Google" id="ProtNLM"/>
    </source>
</evidence>
<feature type="transmembrane region" description="Helical" evidence="1">
    <location>
        <begin position="20"/>
        <end position="41"/>
    </location>
</feature>
<dbReference type="Proteomes" id="UP001363622">
    <property type="component" value="Unassembled WGS sequence"/>
</dbReference>
<reference evidence="2 3" key="1">
    <citation type="submission" date="2024-04" db="EMBL/GenBank/DDBJ databases">
        <title>Phyllosticta paracitricarpa is synonymous to the EU quarantine fungus P. citricarpa based on phylogenomic analyses.</title>
        <authorList>
            <consortium name="Lawrence Berkeley National Laboratory"/>
            <person name="Van Ingen-Buijs V.A."/>
            <person name="Van Westerhoven A.C."/>
            <person name="Haridas S."/>
            <person name="Skiadas P."/>
            <person name="Martin F."/>
            <person name="Groenewald J.Z."/>
            <person name="Crous P.W."/>
            <person name="Seidl M.F."/>
        </authorList>
    </citation>
    <scope>NUCLEOTIDE SEQUENCE [LARGE SCALE GENOMIC DNA]</scope>
    <source>
        <strain evidence="2 3">CBS 123371</strain>
    </source>
</reference>
<sequence length="95" mass="10338">MSEGAGALLCLSFDTISFRSLATTFFFFFFFFFSSRLLACLRASSPCLYGMPNTAVHFSINLVSLHSSIPVSKLRSVLSSGGAVCSPMLYLCMLV</sequence>
<evidence type="ECO:0000313" key="2">
    <source>
        <dbReference type="EMBL" id="KAK7516456.1"/>
    </source>
</evidence>
<organism evidence="2 3">
    <name type="scientific">Phyllosticta citriasiana</name>
    <dbReference type="NCBI Taxonomy" id="595635"/>
    <lineage>
        <taxon>Eukaryota</taxon>
        <taxon>Fungi</taxon>
        <taxon>Dikarya</taxon>
        <taxon>Ascomycota</taxon>
        <taxon>Pezizomycotina</taxon>
        <taxon>Dothideomycetes</taxon>
        <taxon>Dothideomycetes incertae sedis</taxon>
        <taxon>Botryosphaeriales</taxon>
        <taxon>Phyllostictaceae</taxon>
        <taxon>Phyllosticta</taxon>
    </lineage>
</organism>
<keyword evidence="1" id="KW-0812">Transmembrane</keyword>
<keyword evidence="3" id="KW-1185">Reference proteome</keyword>
<evidence type="ECO:0000313" key="3">
    <source>
        <dbReference type="Proteomes" id="UP001363622"/>
    </source>
</evidence>
<dbReference type="EMBL" id="JBBPHU010000006">
    <property type="protein sequence ID" value="KAK7516456.1"/>
    <property type="molecule type" value="Genomic_DNA"/>
</dbReference>
<name>A0ABR1KK41_9PEZI</name>
<evidence type="ECO:0000256" key="1">
    <source>
        <dbReference type="SAM" id="Phobius"/>
    </source>
</evidence>